<evidence type="ECO:0000256" key="1">
    <source>
        <dbReference type="ARBA" id="ARBA00022722"/>
    </source>
</evidence>
<dbReference type="InterPro" id="IPR000026">
    <property type="entry name" value="N1-like"/>
</dbReference>
<evidence type="ECO:0000313" key="5">
    <source>
        <dbReference type="Proteomes" id="UP000294853"/>
    </source>
</evidence>
<dbReference type="RefSeq" id="WP_135266029.1">
    <property type="nucleotide sequence ID" value="NZ_CP038436.1"/>
</dbReference>
<dbReference type="SUPFAM" id="SSF53933">
    <property type="entry name" value="Microbial ribonucleases"/>
    <property type="match status" value="1"/>
</dbReference>
<evidence type="ECO:0000256" key="3">
    <source>
        <dbReference type="SAM" id="MobiDB-lite"/>
    </source>
</evidence>
<dbReference type="GO" id="GO:0016787">
    <property type="term" value="F:hydrolase activity"/>
    <property type="evidence" value="ECO:0007669"/>
    <property type="project" value="UniProtKB-KW"/>
</dbReference>
<dbReference type="Pfam" id="PF00545">
    <property type="entry name" value="Ribonuclease"/>
    <property type="match status" value="1"/>
</dbReference>
<gene>
    <name evidence="4" type="ORF">EXE58_00225</name>
</gene>
<accession>A0A4P7IAM1</accession>
<dbReference type="AlphaFoldDB" id="A0A4P7IAM1"/>
<feature type="region of interest" description="Disordered" evidence="3">
    <location>
        <begin position="56"/>
        <end position="75"/>
    </location>
</feature>
<dbReference type="GO" id="GO:0003723">
    <property type="term" value="F:RNA binding"/>
    <property type="evidence" value="ECO:0007669"/>
    <property type="project" value="InterPro"/>
</dbReference>
<name>A0A4P7IAM1_9ACTN</name>
<keyword evidence="5" id="KW-1185">Reference proteome</keyword>
<keyword evidence="2" id="KW-0378">Hydrolase</keyword>
<dbReference type="Gene3D" id="3.10.450.30">
    <property type="entry name" value="Microbial ribonucleases"/>
    <property type="match status" value="1"/>
</dbReference>
<dbReference type="InterPro" id="IPR016191">
    <property type="entry name" value="Ribonuclease/ribotoxin"/>
</dbReference>
<evidence type="ECO:0000313" key="4">
    <source>
        <dbReference type="EMBL" id="QBX54054.1"/>
    </source>
</evidence>
<reference evidence="4 5" key="1">
    <citation type="submission" date="2019-03" db="EMBL/GenBank/DDBJ databases">
        <title>Three New Species of Nocardioides, Nocardioides euryhalodurans sp. nov., Nocardioides seonyuensis sp. nov. and Nocardioides eburneoflavus sp. nov. Iolated from Soil.</title>
        <authorList>
            <person name="Roh S.G."/>
            <person name="Lee C."/>
            <person name="Kim M.-K."/>
            <person name="Kim S.B."/>
        </authorList>
    </citation>
    <scope>NUCLEOTIDE SEQUENCE [LARGE SCALE GENOMIC DNA]</scope>
    <source>
        <strain evidence="4 5">MMS17-SY207-3</strain>
    </source>
</reference>
<dbReference type="EMBL" id="CP038436">
    <property type="protein sequence ID" value="QBX54054.1"/>
    <property type="molecule type" value="Genomic_DNA"/>
</dbReference>
<evidence type="ECO:0000256" key="2">
    <source>
        <dbReference type="ARBA" id="ARBA00022801"/>
    </source>
</evidence>
<sequence length="135" mass="15411">MRGRQLVVALVALLAFGLLWWAQGGATPEPEIGQDGLPVVRAPQLPTEARDVLDRIDEGGPFKYPDNDGVTFQNREGLLPDRPRGYYEEYTVETAPRERGPWRIVTGDELDEVYWTEDHYRSFARIEDHGIEDLE</sequence>
<dbReference type="Proteomes" id="UP000294853">
    <property type="component" value="Chromosome"/>
</dbReference>
<dbReference type="GO" id="GO:0004521">
    <property type="term" value="F:RNA endonuclease activity"/>
    <property type="evidence" value="ECO:0007669"/>
    <property type="project" value="InterPro"/>
</dbReference>
<dbReference type="OrthoDB" id="5326845at2"/>
<protein>
    <submittedName>
        <fullName evidence="4">Ribonuclease</fullName>
    </submittedName>
</protein>
<proteinExistence type="predicted"/>
<organism evidence="4 5">
    <name type="scientific">Nocardioides seonyuensis</name>
    <dbReference type="NCBI Taxonomy" id="2518371"/>
    <lineage>
        <taxon>Bacteria</taxon>
        <taxon>Bacillati</taxon>
        <taxon>Actinomycetota</taxon>
        <taxon>Actinomycetes</taxon>
        <taxon>Propionibacteriales</taxon>
        <taxon>Nocardioidaceae</taxon>
        <taxon>Nocardioides</taxon>
    </lineage>
</organism>
<keyword evidence="1" id="KW-0540">Nuclease</keyword>
<dbReference type="KEGG" id="nsn:EXE58_00225"/>